<protein>
    <submittedName>
        <fullName evidence="2">Uncharacterized protein</fullName>
    </submittedName>
</protein>
<gene>
    <name evidence="2" type="ORF">RFI_14016</name>
</gene>
<comment type="caution">
    <text evidence="2">The sequence shown here is derived from an EMBL/GenBank/DDBJ whole genome shotgun (WGS) entry which is preliminary data.</text>
</comment>
<proteinExistence type="predicted"/>
<dbReference type="Proteomes" id="UP000023152">
    <property type="component" value="Unassembled WGS sequence"/>
</dbReference>
<reference evidence="2 3" key="1">
    <citation type="journal article" date="2013" name="Curr. Biol.">
        <title>The Genome of the Foraminiferan Reticulomyxa filosa.</title>
        <authorList>
            <person name="Glockner G."/>
            <person name="Hulsmann N."/>
            <person name="Schleicher M."/>
            <person name="Noegel A.A."/>
            <person name="Eichinger L."/>
            <person name="Gallinger C."/>
            <person name="Pawlowski J."/>
            <person name="Sierra R."/>
            <person name="Euteneuer U."/>
            <person name="Pillet L."/>
            <person name="Moustafa A."/>
            <person name="Platzer M."/>
            <person name="Groth M."/>
            <person name="Szafranski K."/>
            <person name="Schliwa M."/>
        </authorList>
    </citation>
    <scope>NUCLEOTIDE SEQUENCE [LARGE SCALE GENOMIC DNA]</scope>
</reference>
<accession>X6NBL3</accession>
<feature type="chain" id="PRO_5004975417" evidence="1">
    <location>
        <begin position="20"/>
        <end position="314"/>
    </location>
</feature>
<dbReference type="EMBL" id="ASPP01010147">
    <property type="protein sequence ID" value="ETO23169.1"/>
    <property type="molecule type" value="Genomic_DNA"/>
</dbReference>
<keyword evidence="1" id="KW-0732">Signal</keyword>
<dbReference type="AlphaFoldDB" id="X6NBL3"/>
<name>X6NBL3_RETFI</name>
<evidence type="ECO:0000256" key="1">
    <source>
        <dbReference type="SAM" id="SignalP"/>
    </source>
</evidence>
<keyword evidence="3" id="KW-1185">Reference proteome</keyword>
<evidence type="ECO:0000313" key="3">
    <source>
        <dbReference type="Proteomes" id="UP000023152"/>
    </source>
</evidence>
<sequence>MNSSLVYGIVLMALHVLHAIVVVSNVNTSSSSGNVAKGQIYLKNHNMVILMTSWDMLSNQYFNNVWKLKKWKFVQYTNIYSNITTISVVQISNNESMHSENERIRAVQENSYTKTPATNMFPSISSIYSTSCEWTFKALIYRYITGIKRFNGKKKWKVRSDCIYIDFIKNGLFLKKNKNSNRLSSGEVEMMASHNQMKLQQVCRSGVSIQNPSDIQLHIQAKSNVKHKRLMQTRDTSPAILQTSKKKNVDRSYDKANPKIVCKYVVALLSAQLTTAMETYTLSDQLLLLLESVTEVRRHGQMAQYMPLRRKKCC</sequence>
<evidence type="ECO:0000313" key="2">
    <source>
        <dbReference type="EMBL" id="ETO23169.1"/>
    </source>
</evidence>
<organism evidence="2 3">
    <name type="scientific">Reticulomyxa filosa</name>
    <dbReference type="NCBI Taxonomy" id="46433"/>
    <lineage>
        <taxon>Eukaryota</taxon>
        <taxon>Sar</taxon>
        <taxon>Rhizaria</taxon>
        <taxon>Retaria</taxon>
        <taxon>Foraminifera</taxon>
        <taxon>Monothalamids</taxon>
        <taxon>Reticulomyxidae</taxon>
        <taxon>Reticulomyxa</taxon>
    </lineage>
</organism>
<feature type="signal peptide" evidence="1">
    <location>
        <begin position="1"/>
        <end position="19"/>
    </location>
</feature>